<sequence>MKKYEDVVCGMKVGEDTPYTSEYGGKKYYFCCGHCKEQFDANPLKYVR</sequence>
<gene>
    <name evidence="2" type="ORF">GCM10007108_02730</name>
</gene>
<dbReference type="InterPro" id="IPR011017">
    <property type="entry name" value="TRASH_dom"/>
</dbReference>
<organism evidence="2 3">
    <name type="scientific">Thermogymnomonas acidicola</name>
    <dbReference type="NCBI Taxonomy" id="399579"/>
    <lineage>
        <taxon>Archaea</taxon>
        <taxon>Methanobacteriati</taxon>
        <taxon>Thermoplasmatota</taxon>
        <taxon>Thermoplasmata</taxon>
        <taxon>Thermoplasmatales</taxon>
        <taxon>Thermogymnomonas</taxon>
    </lineage>
</organism>
<dbReference type="Pfam" id="PF04945">
    <property type="entry name" value="YHS"/>
    <property type="match status" value="1"/>
</dbReference>
<dbReference type="GO" id="GO:0016491">
    <property type="term" value="F:oxidoreductase activity"/>
    <property type="evidence" value="ECO:0007669"/>
    <property type="project" value="InterPro"/>
</dbReference>
<reference evidence="2" key="2">
    <citation type="submission" date="2022-09" db="EMBL/GenBank/DDBJ databases">
        <authorList>
            <person name="Sun Q."/>
            <person name="Ohkuma M."/>
        </authorList>
    </citation>
    <scope>NUCLEOTIDE SEQUENCE</scope>
    <source>
        <strain evidence="2">JCM 13583</strain>
    </source>
</reference>
<dbReference type="InterPro" id="IPR007029">
    <property type="entry name" value="YHS_dom"/>
</dbReference>
<reference evidence="2" key="1">
    <citation type="journal article" date="2014" name="Int. J. Syst. Evol. Microbiol.">
        <title>Complete genome sequence of Corynebacterium casei LMG S-19264T (=DSM 44701T), isolated from a smear-ripened cheese.</title>
        <authorList>
            <consortium name="US DOE Joint Genome Institute (JGI-PGF)"/>
            <person name="Walter F."/>
            <person name="Albersmeier A."/>
            <person name="Kalinowski J."/>
            <person name="Ruckert C."/>
        </authorList>
    </citation>
    <scope>NUCLEOTIDE SEQUENCE</scope>
    <source>
        <strain evidence="2">JCM 13583</strain>
    </source>
</reference>
<dbReference type="EMBL" id="BMNY01000001">
    <property type="protein sequence ID" value="GGM68096.1"/>
    <property type="molecule type" value="Genomic_DNA"/>
</dbReference>
<protein>
    <submittedName>
        <fullName evidence="2">YHS domain-containing protein</fullName>
    </submittedName>
</protein>
<dbReference type="InterPro" id="IPR012348">
    <property type="entry name" value="RNR-like"/>
</dbReference>
<dbReference type="Proteomes" id="UP000632195">
    <property type="component" value="Unassembled WGS sequence"/>
</dbReference>
<keyword evidence="3" id="KW-1185">Reference proteome</keyword>
<dbReference type="RefSeq" id="WP_188679679.1">
    <property type="nucleotide sequence ID" value="NZ_BMNY01000001.1"/>
</dbReference>
<dbReference type="InterPro" id="IPR009078">
    <property type="entry name" value="Ferritin-like_SF"/>
</dbReference>
<evidence type="ECO:0000259" key="1">
    <source>
        <dbReference type="SMART" id="SM00746"/>
    </source>
</evidence>
<proteinExistence type="predicted"/>
<feature type="domain" description="TRASH" evidence="1">
    <location>
        <begin position="6"/>
        <end position="43"/>
    </location>
</feature>
<dbReference type="AlphaFoldDB" id="A0AA37BQ87"/>
<dbReference type="SMART" id="SM00746">
    <property type="entry name" value="TRASH"/>
    <property type="match status" value="1"/>
</dbReference>
<accession>A0AA37BQ87</accession>
<evidence type="ECO:0000313" key="3">
    <source>
        <dbReference type="Proteomes" id="UP000632195"/>
    </source>
</evidence>
<dbReference type="SUPFAM" id="SSF47240">
    <property type="entry name" value="Ferritin-like"/>
    <property type="match status" value="1"/>
</dbReference>
<evidence type="ECO:0000313" key="2">
    <source>
        <dbReference type="EMBL" id="GGM68096.1"/>
    </source>
</evidence>
<dbReference type="Gene3D" id="1.10.620.20">
    <property type="entry name" value="Ribonucleotide Reductase, subunit A"/>
    <property type="match status" value="1"/>
</dbReference>
<name>A0AA37BQ87_9ARCH</name>
<comment type="caution">
    <text evidence="2">The sequence shown here is derived from an EMBL/GenBank/DDBJ whole genome shotgun (WGS) entry which is preliminary data.</text>
</comment>